<evidence type="ECO:0000313" key="2">
    <source>
        <dbReference type="EMBL" id="MFC7098608.1"/>
    </source>
</evidence>
<reference evidence="2 3" key="1">
    <citation type="journal article" date="2019" name="Int. J. Syst. Evol. Microbiol.">
        <title>The Global Catalogue of Microorganisms (GCM) 10K type strain sequencing project: providing services to taxonomists for standard genome sequencing and annotation.</title>
        <authorList>
            <consortium name="The Broad Institute Genomics Platform"/>
            <consortium name="The Broad Institute Genome Sequencing Center for Infectious Disease"/>
            <person name="Wu L."/>
            <person name="Ma J."/>
        </authorList>
    </citation>
    <scope>NUCLEOTIDE SEQUENCE [LARGE SCALE GENOMIC DNA]</scope>
    <source>
        <strain evidence="2 3">DT55</strain>
    </source>
</reference>
<evidence type="ECO:0000256" key="1">
    <source>
        <dbReference type="SAM" id="MobiDB-lite"/>
    </source>
</evidence>
<keyword evidence="3" id="KW-1185">Reference proteome</keyword>
<gene>
    <name evidence="2" type="ORF">ACFQKD_14975</name>
</gene>
<proteinExistence type="predicted"/>
<feature type="compositionally biased region" description="Basic and acidic residues" evidence="1">
    <location>
        <begin position="103"/>
        <end position="129"/>
    </location>
</feature>
<protein>
    <submittedName>
        <fullName evidence="2">KEOPS complex subunit Pcc1</fullName>
    </submittedName>
</protein>
<feature type="region of interest" description="Disordered" evidence="1">
    <location>
        <begin position="81"/>
        <end position="129"/>
    </location>
</feature>
<sequence>MTGVDPAADECARTAVVETTHADAAAARTVAAALAPDNTADIETTSEGTTVRTRITRETTGGFLASVDDYLVNLAVADDVAATGRETDDTAVATDATEPNDADGIRDGRDERASARRDTADADNDTHDT</sequence>
<evidence type="ECO:0000313" key="3">
    <source>
        <dbReference type="Proteomes" id="UP001596388"/>
    </source>
</evidence>
<dbReference type="NCBIfam" id="NF011470">
    <property type="entry name" value="PRK14887.1"/>
    <property type="match status" value="1"/>
</dbReference>
<organism evidence="2 3">
    <name type="scientific">Halobaculum marinum</name>
    <dbReference type="NCBI Taxonomy" id="3031996"/>
    <lineage>
        <taxon>Archaea</taxon>
        <taxon>Methanobacteriati</taxon>
        <taxon>Methanobacteriota</taxon>
        <taxon>Stenosarchaea group</taxon>
        <taxon>Halobacteria</taxon>
        <taxon>Halobacteriales</taxon>
        <taxon>Haloferacaceae</taxon>
        <taxon>Halobaculum</taxon>
    </lineage>
</organism>
<dbReference type="RefSeq" id="WP_276236853.1">
    <property type="nucleotide sequence ID" value="NZ_CP119989.1"/>
</dbReference>
<dbReference type="AlphaFoldDB" id="A0ABD5X335"/>
<dbReference type="Proteomes" id="UP001596388">
    <property type="component" value="Unassembled WGS sequence"/>
</dbReference>
<dbReference type="EMBL" id="JBHTAG010000003">
    <property type="protein sequence ID" value="MFC7098608.1"/>
    <property type="molecule type" value="Genomic_DNA"/>
</dbReference>
<name>A0ABD5X335_9EURY</name>
<comment type="caution">
    <text evidence="2">The sequence shown here is derived from an EMBL/GenBank/DDBJ whole genome shotgun (WGS) entry which is preliminary data.</text>
</comment>
<accession>A0ABD5X335</accession>
<dbReference type="GeneID" id="79270460"/>